<feature type="region of interest" description="Disordered" evidence="5">
    <location>
        <begin position="368"/>
        <end position="387"/>
    </location>
</feature>
<evidence type="ECO:0008006" key="9">
    <source>
        <dbReference type="Google" id="ProtNLM"/>
    </source>
</evidence>
<dbReference type="Proteomes" id="UP000053789">
    <property type="component" value="Unassembled WGS sequence"/>
</dbReference>
<feature type="transmembrane region" description="Helical" evidence="6">
    <location>
        <begin position="29"/>
        <end position="53"/>
    </location>
</feature>
<evidence type="ECO:0000256" key="6">
    <source>
        <dbReference type="SAM" id="Phobius"/>
    </source>
</evidence>
<protein>
    <recommendedName>
        <fullName evidence="9">DUF300 domain protein</fullName>
    </recommendedName>
</protein>
<feature type="transmembrane region" description="Helical" evidence="6">
    <location>
        <begin position="99"/>
        <end position="117"/>
    </location>
</feature>
<name>A0A0D2FSZ7_CLAB1</name>
<dbReference type="SMART" id="SM01417">
    <property type="entry name" value="Solute_trans_a"/>
    <property type="match status" value="1"/>
</dbReference>
<dbReference type="OrthoDB" id="5348404at2759"/>
<dbReference type="GO" id="GO:0016020">
    <property type="term" value="C:membrane"/>
    <property type="evidence" value="ECO:0007669"/>
    <property type="project" value="UniProtKB-SubCell"/>
</dbReference>
<keyword evidence="4 6" id="KW-0472">Membrane</keyword>
<organism evidence="7 8">
    <name type="scientific">Cladophialophora bantiana (strain ATCC 10958 / CBS 173.52 / CDC B-1940 / NIH 8579)</name>
    <name type="common">Xylohypha bantiana</name>
    <dbReference type="NCBI Taxonomy" id="1442370"/>
    <lineage>
        <taxon>Eukaryota</taxon>
        <taxon>Fungi</taxon>
        <taxon>Dikarya</taxon>
        <taxon>Ascomycota</taxon>
        <taxon>Pezizomycotina</taxon>
        <taxon>Eurotiomycetes</taxon>
        <taxon>Chaetothyriomycetidae</taxon>
        <taxon>Chaetothyriales</taxon>
        <taxon>Herpotrichiellaceae</taxon>
        <taxon>Cladophialophora</taxon>
    </lineage>
</organism>
<evidence type="ECO:0000256" key="5">
    <source>
        <dbReference type="SAM" id="MobiDB-lite"/>
    </source>
</evidence>
<sequence>MGWPKCNSTDEDLAITEIPIWEGHTFHTIGLWIAAIFTIIALAVSFFLILMHATHYLKPHEQKHIIRILFMVPIYAAVSLLSFYYYRHSVYFEVIRDCYEAFAIASFFSLLCAYLATDLHKQKIYFRTITPKKWVWPMKYFQKCTGGPEKGWLRTPKSGLTWFNVIWVSIFQYCFIRVFFTIVSVITQALDLYCLESLSPAFSHIWVMVFETISITVAMYCLIQFYIQIKDDIQQHKPLLKITAIKLVIFLSFWQTIAISFLTSAGAIKATNKIQTPDIKVGIPALLLCVEMAFFAIFHIWSFSWKPYVIGSKEQMSDTVAGEGLSRYEGGFLGVKAIFDAFNGMDMLKATGRSARWLFKGRKTRHTDSSYDLSRKDTEGSEFGAQGQKLNPLGNQGAYMGAAAKPPHYNAVEDEEGANLLANGQNMPTSHPPVVGSGSDGGHDIYDSNNVSDIGLASSYDDKYNGRYDPPSHYPLAQQSYAPYQGSNNGGQETGVVAVPYPALAREESSSHLGGGQDSRRIYMPPPRSPDPNTRKPTTSKGPDGAGNGEFF</sequence>
<evidence type="ECO:0000256" key="4">
    <source>
        <dbReference type="ARBA" id="ARBA00023136"/>
    </source>
</evidence>
<feature type="region of interest" description="Disordered" evidence="5">
    <location>
        <begin position="462"/>
        <end position="495"/>
    </location>
</feature>
<dbReference type="PANTHER" id="PTHR23423">
    <property type="entry name" value="ORGANIC SOLUTE TRANSPORTER-RELATED"/>
    <property type="match status" value="1"/>
</dbReference>
<dbReference type="VEuPathDB" id="FungiDB:Z519_09843"/>
<proteinExistence type="predicted"/>
<evidence type="ECO:0000313" key="7">
    <source>
        <dbReference type="EMBL" id="KIW89687.1"/>
    </source>
</evidence>
<feature type="region of interest" description="Disordered" evidence="5">
    <location>
        <begin position="507"/>
        <end position="552"/>
    </location>
</feature>
<feature type="compositionally biased region" description="Basic and acidic residues" evidence="5">
    <location>
        <begin position="368"/>
        <end position="379"/>
    </location>
</feature>
<dbReference type="InterPro" id="IPR005178">
    <property type="entry name" value="Ostalpha/TMEM184C"/>
</dbReference>
<evidence type="ECO:0000313" key="8">
    <source>
        <dbReference type="Proteomes" id="UP000053789"/>
    </source>
</evidence>
<comment type="subcellular location">
    <subcellularLocation>
        <location evidence="1">Membrane</location>
        <topology evidence="1">Multi-pass membrane protein</topology>
    </subcellularLocation>
</comment>
<dbReference type="RefSeq" id="XP_016616356.1">
    <property type="nucleotide sequence ID" value="XM_016767564.1"/>
</dbReference>
<dbReference type="GeneID" id="27702771"/>
<feature type="compositionally biased region" description="Polar residues" evidence="5">
    <location>
        <begin position="477"/>
        <end position="487"/>
    </location>
</feature>
<dbReference type="HOGENOM" id="CLU_012923_5_1_1"/>
<keyword evidence="2 6" id="KW-0812">Transmembrane</keyword>
<feature type="compositionally biased region" description="Polar residues" evidence="5">
    <location>
        <begin position="531"/>
        <end position="541"/>
    </location>
</feature>
<keyword evidence="3 6" id="KW-1133">Transmembrane helix</keyword>
<feature type="transmembrane region" description="Helical" evidence="6">
    <location>
        <begin position="160"/>
        <end position="185"/>
    </location>
</feature>
<dbReference type="EMBL" id="KN846995">
    <property type="protein sequence ID" value="KIW89687.1"/>
    <property type="molecule type" value="Genomic_DNA"/>
</dbReference>
<evidence type="ECO:0000256" key="2">
    <source>
        <dbReference type="ARBA" id="ARBA00022692"/>
    </source>
</evidence>
<dbReference type="AlphaFoldDB" id="A0A0D2FSZ7"/>
<reference evidence="7" key="1">
    <citation type="submission" date="2015-01" db="EMBL/GenBank/DDBJ databases">
        <title>The Genome Sequence of Cladophialophora bantiana CBS 173.52.</title>
        <authorList>
            <consortium name="The Broad Institute Genomics Platform"/>
            <person name="Cuomo C."/>
            <person name="de Hoog S."/>
            <person name="Gorbushina A."/>
            <person name="Stielow B."/>
            <person name="Teixiera M."/>
            <person name="Abouelleil A."/>
            <person name="Chapman S.B."/>
            <person name="Priest M."/>
            <person name="Young S.K."/>
            <person name="Wortman J."/>
            <person name="Nusbaum C."/>
            <person name="Birren B."/>
        </authorList>
    </citation>
    <scope>NUCLEOTIDE SEQUENCE [LARGE SCALE GENOMIC DNA]</scope>
    <source>
        <strain evidence="7">CBS 173.52</strain>
    </source>
</reference>
<feature type="transmembrane region" description="Helical" evidence="6">
    <location>
        <begin position="65"/>
        <end position="87"/>
    </location>
</feature>
<evidence type="ECO:0000256" key="1">
    <source>
        <dbReference type="ARBA" id="ARBA00004141"/>
    </source>
</evidence>
<dbReference type="Pfam" id="PF03619">
    <property type="entry name" value="Solute_trans_a"/>
    <property type="match status" value="1"/>
</dbReference>
<accession>A0A0D2FSZ7</accession>
<feature type="transmembrane region" description="Helical" evidence="6">
    <location>
        <begin position="205"/>
        <end position="227"/>
    </location>
</feature>
<keyword evidence="8" id="KW-1185">Reference proteome</keyword>
<feature type="region of interest" description="Disordered" evidence="5">
    <location>
        <begin position="422"/>
        <end position="447"/>
    </location>
</feature>
<evidence type="ECO:0000256" key="3">
    <source>
        <dbReference type="ARBA" id="ARBA00022989"/>
    </source>
</evidence>
<feature type="transmembrane region" description="Helical" evidence="6">
    <location>
        <begin position="282"/>
        <end position="303"/>
    </location>
</feature>
<feature type="transmembrane region" description="Helical" evidence="6">
    <location>
        <begin position="239"/>
        <end position="262"/>
    </location>
</feature>
<gene>
    <name evidence="7" type="ORF">Z519_09843</name>
</gene>